<proteinExistence type="predicted"/>
<accession>A0A6N9SUV7</accession>
<keyword evidence="1" id="KW-1133">Transmembrane helix</keyword>
<keyword evidence="1" id="KW-0812">Transmembrane</keyword>
<name>A0A6N9SUV7_9HYPH</name>
<gene>
    <name evidence="2" type="ORF">GTK09_00205</name>
</gene>
<feature type="transmembrane region" description="Helical" evidence="1">
    <location>
        <begin position="150"/>
        <end position="172"/>
    </location>
</feature>
<feature type="transmembrane region" description="Helical" evidence="1">
    <location>
        <begin position="184"/>
        <end position="211"/>
    </location>
</feature>
<dbReference type="RefSeq" id="WP_163460481.1">
    <property type="nucleotide sequence ID" value="NZ_JAAAMG010000001.1"/>
</dbReference>
<feature type="transmembrane region" description="Helical" evidence="1">
    <location>
        <begin position="32"/>
        <end position="57"/>
    </location>
</feature>
<dbReference type="AlphaFoldDB" id="A0A6N9SUV7"/>
<reference evidence="2 3" key="1">
    <citation type="submission" date="2020-01" db="EMBL/GenBank/DDBJ databases">
        <title>Jiella pacifica sp. nov.</title>
        <authorList>
            <person name="Xue Z."/>
            <person name="Zhu S."/>
            <person name="Chen J."/>
            <person name="Yang J."/>
        </authorList>
    </citation>
    <scope>NUCLEOTIDE SEQUENCE [LARGE SCALE GENOMIC DNA]</scope>
    <source>
        <strain evidence="2 3">40Bstr34</strain>
    </source>
</reference>
<comment type="caution">
    <text evidence="2">The sequence shown here is derived from an EMBL/GenBank/DDBJ whole genome shotgun (WGS) entry which is preliminary data.</text>
</comment>
<evidence type="ECO:0008006" key="4">
    <source>
        <dbReference type="Google" id="ProtNLM"/>
    </source>
</evidence>
<sequence length="262" mass="27283">MTAMDTATRLPKPRFGVGARMGDTLQIFSSRLALFGLIGVVAGLLMQLPSYLALGSVTFEAQSQQATQTFIAQNPVLYVGAVVVVPLLVYSLLTAVLVLAAYDAKAGREAAVGAYVGTAVKQILPLILLSIAAWLLIAIGFALLIVPGLWLLGVLSVFVPAIVVEGAGFGALARSARLTKGYRWPLVGFVILVYVVFYLVGLAIGLFGGFLVGLSPILFLALQGIVSGLAAAFASIAVAVAYARLREIKDGVGISDLADVFA</sequence>
<evidence type="ECO:0000256" key="1">
    <source>
        <dbReference type="SAM" id="Phobius"/>
    </source>
</evidence>
<keyword evidence="1" id="KW-0472">Membrane</keyword>
<evidence type="ECO:0000313" key="3">
    <source>
        <dbReference type="Proteomes" id="UP000469011"/>
    </source>
</evidence>
<protein>
    <recommendedName>
        <fullName evidence="4">Membrane domain of glycerophosphoryl diester phosphodiesterase</fullName>
    </recommendedName>
</protein>
<feature type="transmembrane region" description="Helical" evidence="1">
    <location>
        <begin position="217"/>
        <end position="242"/>
    </location>
</feature>
<feature type="transmembrane region" description="Helical" evidence="1">
    <location>
        <begin position="123"/>
        <end position="144"/>
    </location>
</feature>
<dbReference type="EMBL" id="JAAAMG010000001">
    <property type="protein sequence ID" value="NDW02837.1"/>
    <property type="molecule type" value="Genomic_DNA"/>
</dbReference>
<feature type="transmembrane region" description="Helical" evidence="1">
    <location>
        <begin position="77"/>
        <end position="102"/>
    </location>
</feature>
<keyword evidence="3" id="KW-1185">Reference proteome</keyword>
<evidence type="ECO:0000313" key="2">
    <source>
        <dbReference type="EMBL" id="NDW02837.1"/>
    </source>
</evidence>
<organism evidence="2 3">
    <name type="scientific">Jiella pacifica</name>
    <dbReference type="NCBI Taxonomy" id="2696469"/>
    <lineage>
        <taxon>Bacteria</taxon>
        <taxon>Pseudomonadati</taxon>
        <taxon>Pseudomonadota</taxon>
        <taxon>Alphaproteobacteria</taxon>
        <taxon>Hyphomicrobiales</taxon>
        <taxon>Aurantimonadaceae</taxon>
        <taxon>Jiella</taxon>
    </lineage>
</organism>
<dbReference type="Proteomes" id="UP000469011">
    <property type="component" value="Unassembled WGS sequence"/>
</dbReference>